<protein>
    <recommendedName>
        <fullName evidence="4">RNA-dependent RNA polymerase</fullName>
    </recommendedName>
</protein>
<dbReference type="InterPro" id="IPR043502">
    <property type="entry name" value="DNA/RNA_pol_sf"/>
</dbReference>
<proteinExistence type="predicted"/>
<keyword evidence="1" id="KW-0808">Transferase</keyword>
<dbReference type="SUPFAM" id="SSF56672">
    <property type="entry name" value="DNA/RNA polymerases"/>
    <property type="match status" value="1"/>
</dbReference>
<evidence type="ECO:0000256" key="1">
    <source>
        <dbReference type="ARBA" id="ARBA00022679"/>
    </source>
</evidence>
<name>A0A1L3KG66_9VIRU</name>
<reference evidence="3" key="1">
    <citation type="journal article" date="2016" name="Nature">
        <title>Redefining the invertebrate RNA virosphere.</title>
        <authorList>
            <person name="Shi M."/>
            <person name="Lin X.D."/>
            <person name="Tian J.H."/>
            <person name="Chen L.J."/>
            <person name="Chen X."/>
            <person name="Li C.X."/>
            <person name="Qin X.C."/>
            <person name="Li J."/>
            <person name="Cao J.P."/>
            <person name="Eden J.S."/>
            <person name="Buchmann J."/>
            <person name="Wang W."/>
            <person name="Xu J."/>
            <person name="Holmes E.C."/>
            <person name="Zhang Y.Z."/>
        </authorList>
    </citation>
    <scope>NUCLEOTIDE SEQUENCE</scope>
    <source>
        <strain evidence="3">QTM26695</strain>
    </source>
</reference>
<organism evidence="3">
    <name type="scientific">Hubei noda-like virus 1</name>
    <dbReference type="NCBI Taxonomy" id="1922965"/>
    <lineage>
        <taxon>Viruses</taxon>
        <taxon>Riboviria</taxon>
    </lineage>
</organism>
<accession>A0A1L3KG66</accession>
<sequence>MVDIDGREYPEHSADHICHPVYELNHDTTSVQDRAHRHHFVQCPIATDPNNHPIMIDVDYYHGVNALCALPRFTALTRLPIRTPTNTITLNADGTITYRSTESSIPVYTHQVWDHLADGERVRLARPRYFWQPSYLYKRTILHCDMNTGTLVVSYSRCARTINWYKYAHRLISQTPWLAVTRYILTHAPHTTVRELFVSWKRPLQIREHNVDRTPLLSRVTVITKGTIRTALVGRHLTVSCDRGTETYTPSDVSRIISYGPEVTLYGVQSSGIGKDIRLTQYLSKSGVFTQVATLYGVGDGPTKPAPKPETIARQLYDPTVDGLPVVVVPKEKQKALRACLLRNPVFQARGARRLSTVPYAKHFLCHVKATPKVNAVLKTITISDIDSVHAEKCYARQYTAPLSNAEALFPLKGLGNTLAMLVGRVIDPQTRSRRTFNRRVLQVLDRELPKLLKDTVCIEMEAYLNTQKRSAKDRLLKEDLGPETRKCFIKVEPYGKPNDPRNITTLPDHMRIPLGIAERSLCFANKSVNGYNSEVRGISQTYAGSAYGMNHDEIEVALNQLWDKYPHLYGVDLSRADGSVHPAILDNFYRHVSKAFPHISREVFMKQVQYKSRSGQVSWTLHEGGAIQSGSPFTSGFWNLLMPIVWRDVLGEAEDFLCMSDDNVVGAVARPTPERLEEIFNKLGEWGFKATLESRDLSWTTTAVSFLGRLWIRSPNSDRLLHGQDLSRTLPKLTLAWEKPEHCTVAEAVMDKVTGYMATDCNTPVIGDILRALESCYGWAAPFNAHYDPSPSTVYRLLAAGTNTQLWDKHATDAYLSYYEAELPDGYFQSLRSWNPEDVNSRPPIVTFARARPWEDMEVNDSVVFEIFRGC</sequence>
<dbReference type="GO" id="GO:0016779">
    <property type="term" value="F:nucleotidyltransferase activity"/>
    <property type="evidence" value="ECO:0007669"/>
    <property type="project" value="UniProtKB-KW"/>
</dbReference>
<evidence type="ECO:0000313" key="3">
    <source>
        <dbReference type="EMBL" id="APG76325.1"/>
    </source>
</evidence>
<dbReference type="EMBL" id="KX883134">
    <property type="protein sequence ID" value="APG76325.1"/>
    <property type="molecule type" value="Genomic_RNA"/>
</dbReference>
<keyword evidence="2" id="KW-0548">Nucleotidyltransferase</keyword>
<evidence type="ECO:0008006" key="4">
    <source>
        <dbReference type="Google" id="ProtNLM"/>
    </source>
</evidence>
<evidence type="ECO:0000256" key="2">
    <source>
        <dbReference type="ARBA" id="ARBA00022695"/>
    </source>
</evidence>